<protein>
    <recommendedName>
        <fullName evidence="5">ABC transporter domain-containing protein</fullName>
    </recommendedName>
</protein>
<dbReference type="AlphaFoldDB" id="A0A381SCQ3"/>
<evidence type="ECO:0000259" key="5">
    <source>
        <dbReference type="PROSITE" id="PS50893"/>
    </source>
</evidence>
<dbReference type="SMART" id="SM00382">
    <property type="entry name" value="AAA"/>
    <property type="match status" value="1"/>
</dbReference>
<dbReference type="EMBL" id="UINC01002949">
    <property type="protein sequence ID" value="SVA01882.1"/>
    <property type="molecule type" value="Genomic_DNA"/>
</dbReference>
<dbReference type="InterPro" id="IPR027417">
    <property type="entry name" value="P-loop_NTPase"/>
</dbReference>
<dbReference type="PANTHER" id="PTHR42798">
    <property type="entry name" value="LIPOPROTEIN-RELEASING SYSTEM ATP-BINDING PROTEIN LOLD"/>
    <property type="match status" value="1"/>
</dbReference>
<dbReference type="CDD" id="cd03255">
    <property type="entry name" value="ABC_MJ0796_LolCDE_FtsE"/>
    <property type="match status" value="1"/>
</dbReference>
<reference evidence="6" key="1">
    <citation type="submission" date="2018-05" db="EMBL/GenBank/DDBJ databases">
        <authorList>
            <person name="Lanie J.A."/>
            <person name="Ng W.-L."/>
            <person name="Kazmierczak K.M."/>
            <person name="Andrzejewski T.M."/>
            <person name="Davidsen T.M."/>
            <person name="Wayne K.J."/>
            <person name="Tettelin H."/>
            <person name="Glass J.I."/>
            <person name="Rusch D."/>
            <person name="Podicherti R."/>
            <person name="Tsui H.-C.T."/>
            <person name="Winkler M.E."/>
        </authorList>
    </citation>
    <scope>NUCLEOTIDE SEQUENCE</scope>
</reference>
<dbReference type="InterPro" id="IPR017871">
    <property type="entry name" value="ABC_transporter-like_CS"/>
</dbReference>
<dbReference type="PROSITE" id="PS50893">
    <property type="entry name" value="ABC_TRANSPORTER_2"/>
    <property type="match status" value="1"/>
</dbReference>
<keyword evidence="4" id="KW-0067">ATP-binding</keyword>
<feature type="domain" description="ABC transporter" evidence="5">
    <location>
        <begin position="1"/>
        <end position="185"/>
    </location>
</feature>
<keyword evidence="2" id="KW-0813">Transport</keyword>
<evidence type="ECO:0000256" key="3">
    <source>
        <dbReference type="ARBA" id="ARBA00022741"/>
    </source>
</evidence>
<dbReference type="GO" id="GO:0016887">
    <property type="term" value="F:ATP hydrolysis activity"/>
    <property type="evidence" value="ECO:0007669"/>
    <property type="project" value="InterPro"/>
</dbReference>
<dbReference type="PANTHER" id="PTHR42798:SF7">
    <property type="entry name" value="ALPHA-D-RIBOSE 1-METHYLPHOSPHONATE 5-TRIPHOSPHATE SYNTHASE SUBUNIT PHNL"/>
    <property type="match status" value="1"/>
</dbReference>
<accession>A0A381SCQ3</accession>
<sequence length="185" mass="20886">MGPSGSGKSTLLNILGTLDSDFSGSLIIDELYISNTVDITSIRRQKLGFIFQFHHLLPEFTILENLLIPQMITENYSNVPQNAAKEMLKLIGLKERMNHYPNEISGGERQRVAVVRAMINTPSIILADEPTGNLDRDNSQKMLKLMVKLKVKYKQTFIIATHDQSILDIADRVLYLKDGKITKEI</sequence>
<comment type="similarity">
    <text evidence="1">Belongs to the ABC transporter superfamily.</text>
</comment>
<dbReference type="GO" id="GO:0005524">
    <property type="term" value="F:ATP binding"/>
    <property type="evidence" value="ECO:0007669"/>
    <property type="project" value="UniProtKB-KW"/>
</dbReference>
<evidence type="ECO:0000256" key="1">
    <source>
        <dbReference type="ARBA" id="ARBA00005417"/>
    </source>
</evidence>
<dbReference type="SUPFAM" id="SSF52540">
    <property type="entry name" value="P-loop containing nucleoside triphosphate hydrolases"/>
    <property type="match status" value="1"/>
</dbReference>
<dbReference type="Pfam" id="PF00005">
    <property type="entry name" value="ABC_tran"/>
    <property type="match status" value="1"/>
</dbReference>
<dbReference type="PROSITE" id="PS00211">
    <property type="entry name" value="ABC_TRANSPORTER_1"/>
    <property type="match status" value="1"/>
</dbReference>
<gene>
    <name evidence="6" type="ORF">METZ01_LOCUS54736</name>
</gene>
<dbReference type="InterPro" id="IPR003439">
    <property type="entry name" value="ABC_transporter-like_ATP-bd"/>
</dbReference>
<organism evidence="6">
    <name type="scientific">marine metagenome</name>
    <dbReference type="NCBI Taxonomy" id="408172"/>
    <lineage>
        <taxon>unclassified sequences</taxon>
        <taxon>metagenomes</taxon>
        <taxon>ecological metagenomes</taxon>
    </lineage>
</organism>
<keyword evidence="3" id="KW-0547">Nucleotide-binding</keyword>
<dbReference type="InterPro" id="IPR017911">
    <property type="entry name" value="MacB-like_ATP-bd"/>
</dbReference>
<name>A0A381SCQ3_9ZZZZ</name>
<dbReference type="InterPro" id="IPR003593">
    <property type="entry name" value="AAA+_ATPase"/>
</dbReference>
<proteinExistence type="inferred from homology"/>
<evidence type="ECO:0000313" key="6">
    <source>
        <dbReference type="EMBL" id="SVA01882.1"/>
    </source>
</evidence>
<evidence type="ECO:0000256" key="4">
    <source>
        <dbReference type="ARBA" id="ARBA00022840"/>
    </source>
</evidence>
<dbReference type="Gene3D" id="3.40.50.300">
    <property type="entry name" value="P-loop containing nucleotide triphosphate hydrolases"/>
    <property type="match status" value="1"/>
</dbReference>
<evidence type="ECO:0000256" key="2">
    <source>
        <dbReference type="ARBA" id="ARBA00022448"/>
    </source>
</evidence>